<feature type="domain" description="Peptidase M24" evidence="1">
    <location>
        <begin position="11"/>
        <end position="53"/>
    </location>
</feature>
<feature type="non-terminal residue" evidence="2">
    <location>
        <position position="54"/>
    </location>
</feature>
<evidence type="ECO:0000313" key="2">
    <source>
        <dbReference type="EMBL" id="EJW91217.1"/>
    </source>
</evidence>
<dbReference type="SUPFAM" id="SSF55920">
    <property type="entry name" value="Creatinase/aminopeptidase"/>
    <property type="match status" value="1"/>
</dbReference>
<evidence type="ECO:0000259" key="1">
    <source>
        <dbReference type="Pfam" id="PF00557"/>
    </source>
</evidence>
<dbReference type="InterPro" id="IPR000994">
    <property type="entry name" value="Pept_M24"/>
</dbReference>
<organism evidence="2">
    <name type="scientific">gut metagenome</name>
    <dbReference type="NCBI Taxonomy" id="749906"/>
    <lineage>
        <taxon>unclassified sequences</taxon>
        <taxon>metagenomes</taxon>
        <taxon>organismal metagenomes</taxon>
    </lineage>
</organism>
<dbReference type="Gene3D" id="3.90.230.10">
    <property type="entry name" value="Creatinase/methionine aminopeptidase superfamily"/>
    <property type="match status" value="1"/>
</dbReference>
<sequence length="54" mass="5899">MITLKSSHEIELMRRAGKITAAARALAGEMVKPGVTTQEIDHAVEHFIRKQGAV</sequence>
<dbReference type="PANTHER" id="PTHR43330">
    <property type="entry name" value="METHIONINE AMINOPEPTIDASE"/>
    <property type="match status" value="1"/>
</dbReference>
<dbReference type="PANTHER" id="PTHR43330:SF27">
    <property type="entry name" value="METHIONINE AMINOPEPTIDASE"/>
    <property type="match status" value="1"/>
</dbReference>
<protein>
    <submittedName>
        <fullName evidence="2">Methionine aminopeptidase, type I</fullName>
    </submittedName>
</protein>
<gene>
    <name evidence="2" type="ORF">EVA_20676</name>
</gene>
<keyword evidence="2" id="KW-0378">Hydrolase</keyword>
<dbReference type="AlphaFoldDB" id="J9FNP3"/>
<name>J9FNP3_9ZZZZ</name>
<dbReference type="GO" id="GO:0005829">
    <property type="term" value="C:cytosol"/>
    <property type="evidence" value="ECO:0007669"/>
    <property type="project" value="TreeGrafter"/>
</dbReference>
<dbReference type="GO" id="GO:0070006">
    <property type="term" value="F:metalloaminopeptidase activity"/>
    <property type="evidence" value="ECO:0007669"/>
    <property type="project" value="TreeGrafter"/>
</dbReference>
<keyword evidence="2" id="KW-0645">Protease</keyword>
<dbReference type="EMBL" id="AMCI01008328">
    <property type="protein sequence ID" value="EJW91217.1"/>
    <property type="molecule type" value="Genomic_DNA"/>
</dbReference>
<reference evidence="2" key="1">
    <citation type="journal article" date="2012" name="PLoS ONE">
        <title>Gene sets for utilization of primary and secondary nutrition supplies in the distal gut of endangered iberian lynx.</title>
        <authorList>
            <person name="Alcaide M."/>
            <person name="Messina E."/>
            <person name="Richter M."/>
            <person name="Bargiela R."/>
            <person name="Peplies J."/>
            <person name="Huws S.A."/>
            <person name="Newbold C.J."/>
            <person name="Golyshin P.N."/>
            <person name="Simon M.A."/>
            <person name="Lopez G."/>
            <person name="Yakimov M.M."/>
            <person name="Ferrer M."/>
        </authorList>
    </citation>
    <scope>NUCLEOTIDE SEQUENCE</scope>
</reference>
<dbReference type="InterPro" id="IPR036005">
    <property type="entry name" value="Creatinase/aminopeptidase-like"/>
</dbReference>
<proteinExistence type="predicted"/>
<accession>J9FNP3</accession>
<comment type="caution">
    <text evidence="2">The sequence shown here is derived from an EMBL/GenBank/DDBJ whole genome shotgun (WGS) entry which is preliminary data.</text>
</comment>
<dbReference type="Pfam" id="PF00557">
    <property type="entry name" value="Peptidase_M24"/>
    <property type="match status" value="1"/>
</dbReference>
<keyword evidence="2" id="KW-0031">Aminopeptidase</keyword>